<name>A0A0X3VEC5_9ACTN</name>
<dbReference type="Gene3D" id="2.60.60.20">
    <property type="entry name" value="PLAT/LH2 domain"/>
    <property type="match status" value="1"/>
</dbReference>
<dbReference type="InterPro" id="IPR001024">
    <property type="entry name" value="PLAT/LH2_dom"/>
</dbReference>
<proteinExistence type="predicted"/>
<dbReference type="OrthoDB" id="3969065at2"/>
<evidence type="ECO:0000313" key="3">
    <source>
        <dbReference type="Proteomes" id="UP000053923"/>
    </source>
</evidence>
<dbReference type="AlphaFoldDB" id="A0A0X3VEC5"/>
<dbReference type="EMBL" id="LLZG01000047">
    <property type="protein sequence ID" value="KUL42767.1"/>
    <property type="molecule type" value="Genomic_DNA"/>
</dbReference>
<sequence>MIADESIAKNFGEIGDGSFSGMATSVVNKTKRTLELFEHPDLKGECLKVPPGGPYELRDIKNERGASLNDHVYSARLGDLPFQGLINRFRNTGYQAFGGKVDKESGKAEGASGGVIGAVANLGYVATGGKMAGKDQQSELIAAQERAAAAAVKPLRYVVRVITRKLDRSGTDDDVFCQFARGDRKSGWVKLDTPRYNDFEKGDDDEYEVTTPGHFGDPQRVEFKISGDDKWLLQWVNMRNWGNKDSTRHCPLLNVTKVWLSTAHFELGEGAGGIHPGAEISLFLALGADAVQNEPNPDAEKWARAMTKGMVRRR</sequence>
<organism evidence="2 3">
    <name type="scientific">Streptomyces regalis</name>
    <dbReference type="NCBI Taxonomy" id="68262"/>
    <lineage>
        <taxon>Bacteria</taxon>
        <taxon>Bacillati</taxon>
        <taxon>Actinomycetota</taxon>
        <taxon>Actinomycetes</taxon>
        <taxon>Kitasatosporales</taxon>
        <taxon>Streptomycetaceae</taxon>
        <taxon>Streptomyces</taxon>
    </lineage>
</organism>
<reference evidence="3" key="1">
    <citation type="submission" date="2015-10" db="EMBL/GenBank/DDBJ databases">
        <authorList>
            <person name="Ju K.-S."/>
            <person name="Doroghazi J.R."/>
            <person name="Metcalf W.W."/>
        </authorList>
    </citation>
    <scope>NUCLEOTIDE SEQUENCE [LARGE SCALE GENOMIC DNA]</scope>
    <source>
        <strain evidence="3">NRRL 3151</strain>
    </source>
</reference>
<dbReference type="Proteomes" id="UP000053923">
    <property type="component" value="Unassembled WGS sequence"/>
</dbReference>
<dbReference type="SUPFAM" id="SSF49723">
    <property type="entry name" value="Lipase/lipooxygenase domain (PLAT/LH2 domain)"/>
    <property type="match status" value="1"/>
</dbReference>
<feature type="domain" description="PLAT" evidence="1">
    <location>
        <begin position="155"/>
        <end position="274"/>
    </location>
</feature>
<gene>
    <name evidence="2" type="ORF">ADL12_08955</name>
</gene>
<comment type="caution">
    <text evidence="2">The sequence shown here is derived from an EMBL/GenBank/DDBJ whole genome shotgun (WGS) entry which is preliminary data.</text>
</comment>
<evidence type="ECO:0000259" key="1">
    <source>
        <dbReference type="PROSITE" id="PS50095"/>
    </source>
</evidence>
<accession>A0A0X3VEC5</accession>
<dbReference type="RefSeq" id="WP_062700367.1">
    <property type="nucleotide sequence ID" value="NZ_LLZG01000047.1"/>
</dbReference>
<keyword evidence="3" id="KW-1185">Reference proteome</keyword>
<dbReference type="InterPro" id="IPR036392">
    <property type="entry name" value="PLAT/LH2_dom_sf"/>
</dbReference>
<dbReference type="PROSITE" id="PS50095">
    <property type="entry name" value="PLAT"/>
    <property type="match status" value="1"/>
</dbReference>
<evidence type="ECO:0000313" key="2">
    <source>
        <dbReference type="EMBL" id="KUL42767.1"/>
    </source>
</evidence>
<dbReference type="Pfam" id="PF01477">
    <property type="entry name" value="PLAT"/>
    <property type="match status" value="1"/>
</dbReference>
<protein>
    <recommendedName>
        <fullName evidence="1">PLAT domain-containing protein</fullName>
    </recommendedName>
</protein>